<keyword evidence="1" id="KW-0175">Coiled coil</keyword>
<gene>
    <name evidence="2" type="ORF">LMG32289_04244</name>
</gene>
<name>A0ABN7YZD1_9BURK</name>
<feature type="coiled-coil region" evidence="1">
    <location>
        <begin position="55"/>
        <end position="89"/>
    </location>
</feature>
<dbReference type="Proteomes" id="UP000706525">
    <property type="component" value="Unassembled WGS sequence"/>
</dbReference>
<sequence length="175" mass="19334">MFDLSSAVASASAALELLKTAIKARDQSLTDRAIADMVDQLRGVSMAALTASQEALNSVREARAADQRIAELEREVRDLKSQADERNNYHLVPVGNNSFAYTLKELSPETPQRHYVCQACIDDRGKKVVLQMHDRVSLSCPGCKAVVHSDQLQAAADADYQRAMARRQTQAESDW</sequence>
<dbReference type="EMBL" id="CAJZAG010000008">
    <property type="protein sequence ID" value="CAG9179015.1"/>
    <property type="molecule type" value="Genomic_DNA"/>
</dbReference>
<organism evidence="2 3">
    <name type="scientific">Cupriavidus pampae</name>
    <dbReference type="NCBI Taxonomy" id="659251"/>
    <lineage>
        <taxon>Bacteria</taxon>
        <taxon>Pseudomonadati</taxon>
        <taxon>Pseudomonadota</taxon>
        <taxon>Betaproteobacteria</taxon>
        <taxon>Burkholderiales</taxon>
        <taxon>Burkholderiaceae</taxon>
        <taxon>Cupriavidus</taxon>
    </lineage>
</organism>
<proteinExistence type="predicted"/>
<evidence type="ECO:0000256" key="1">
    <source>
        <dbReference type="SAM" id="Coils"/>
    </source>
</evidence>
<protein>
    <submittedName>
        <fullName evidence="2">Uncharacterized protein</fullName>
    </submittedName>
</protein>
<evidence type="ECO:0000313" key="2">
    <source>
        <dbReference type="EMBL" id="CAG9179015.1"/>
    </source>
</evidence>
<evidence type="ECO:0000313" key="3">
    <source>
        <dbReference type="Proteomes" id="UP000706525"/>
    </source>
</evidence>
<accession>A0ABN7YZD1</accession>
<keyword evidence="3" id="KW-1185">Reference proteome</keyword>
<reference evidence="2 3" key="1">
    <citation type="submission" date="2021-08" db="EMBL/GenBank/DDBJ databases">
        <authorList>
            <person name="Peeters C."/>
        </authorList>
    </citation>
    <scope>NUCLEOTIDE SEQUENCE [LARGE SCALE GENOMIC DNA]</scope>
    <source>
        <strain evidence="2 3">LMG 32289</strain>
    </source>
</reference>
<dbReference type="RefSeq" id="WP_223991793.1">
    <property type="nucleotide sequence ID" value="NZ_CAJZAG010000008.1"/>
</dbReference>
<comment type="caution">
    <text evidence="2">The sequence shown here is derived from an EMBL/GenBank/DDBJ whole genome shotgun (WGS) entry which is preliminary data.</text>
</comment>